<dbReference type="Pfam" id="PF13737">
    <property type="entry name" value="DDE_Tnp_1_5"/>
    <property type="match status" value="1"/>
</dbReference>
<reference evidence="2" key="1">
    <citation type="submission" date="2017-12" db="EMBL/GenBank/DDBJ databases">
        <title>FDA dAtabase for Regulatory Grade micrObial Sequences (FDA-ARGOS): Supporting development and validation of Infectious Disease Dx tests.</title>
        <authorList>
            <person name="Kerrigan L."/>
            <person name="Tallon L.J."/>
            <person name="Sadzewicz L."/>
            <person name="Sengamalay N."/>
            <person name="Ott S."/>
            <person name="Godinez A."/>
            <person name="Nagaraj S."/>
            <person name="Vavikolanu K."/>
            <person name="Vyas G."/>
            <person name="Nadendla S."/>
            <person name="Aluvathingal J."/>
            <person name="Sichtig H."/>
        </authorList>
    </citation>
    <scope>NUCLEOTIDE SEQUENCE [LARGE SCALE GENOMIC DNA]</scope>
    <source>
        <strain evidence="2">FDAARGOS_200</strain>
    </source>
</reference>
<organism evidence="2 3">
    <name type="scientific">Legionella anisa</name>
    <dbReference type="NCBI Taxonomy" id="28082"/>
    <lineage>
        <taxon>Bacteria</taxon>
        <taxon>Pseudomonadati</taxon>
        <taxon>Pseudomonadota</taxon>
        <taxon>Gammaproteobacteria</taxon>
        <taxon>Legionellales</taxon>
        <taxon>Legionellaceae</taxon>
        <taxon>Legionella</taxon>
    </lineage>
</organism>
<gene>
    <name evidence="2" type="ORF">A6J39_017695</name>
</gene>
<proteinExistence type="predicted"/>
<comment type="caution">
    <text evidence="2">The sequence shown here is derived from an EMBL/GenBank/DDBJ whole genome shotgun (WGS) entry which is preliminary data.</text>
</comment>
<evidence type="ECO:0000313" key="3">
    <source>
        <dbReference type="Proteomes" id="UP000192511"/>
    </source>
</evidence>
<accession>A0AAX0WXQ6</accession>
<evidence type="ECO:0000313" key="2">
    <source>
        <dbReference type="EMBL" id="PNL62885.1"/>
    </source>
</evidence>
<dbReference type="InterPro" id="IPR025668">
    <property type="entry name" value="Tnp_DDE_dom"/>
</dbReference>
<feature type="domain" description="Transposase DDE" evidence="1">
    <location>
        <begin position="20"/>
        <end position="86"/>
    </location>
</feature>
<name>A0AAX0WXQ6_9GAMM</name>
<evidence type="ECO:0000259" key="1">
    <source>
        <dbReference type="Pfam" id="PF13737"/>
    </source>
</evidence>
<sequence length="86" mass="9999">MTKNVYRVRNWPEYNKGLVSRGSLHVWFNKNYIKSAEGSHGNESYSDALVLCALTIRQLFNLTYRATEGFLRSLIELHQLRIPTPD</sequence>
<dbReference type="AlphaFoldDB" id="A0AAX0WXQ6"/>
<keyword evidence="3" id="KW-1185">Reference proteome</keyword>
<dbReference type="EMBL" id="NBTX02000004">
    <property type="protein sequence ID" value="PNL62885.1"/>
    <property type="molecule type" value="Genomic_DNA"/>
</dbReference>
<protein>
    <recommendedName>
        <fullName evidence="1">Transposase DDE domain-containing protein</fullName>
    </recommendedName>
</protein>
<dbReference type="Proteomes" id="UP000192511">
    <property type="component" value="Unassembled WGS sequence"/>
</dbReference>